<sequence>MERFVSNYGNWTYLASLPAITIGIPITGTIPNAVCHAFYIARCWTLSHNWFFLLPAIASLVVTVGSGIVQTVAVALVDKGNIKSLMLIFTSSNVTLASGLTCDLFITSFTCYYLVRRKTGFSQADILGLRLVKCSIESAAGSTVVTLINLILNNTSGNSQWFLFPSIVLTQVYGCSLLYTNFPQWLSYIIFVKVHFGSIITMPGILVEIQTIRHEDDIIIDINPTVSENTRQEESKAPTETSSAEAVCYAV</sequence>
<dbReference type="HOGENOM" id="CLU_1107700_0_0_1"/>
<evidence type="ECO:0000256" key="1">
    <source>
        <dbReference type="SAM" id="Phobius"/>
    </source>
</evidence>
<keyword evidence="1" id="KW-1133">Transmembrane helix</keyword>
<dbReference type="Proteomes" id="UP000054279">
    <property type="component" value="Unassembled WGS sequence"/>
</dbReference>
<gene>
    <name evidence="3" type="ORF">M422DRAFT_266228</name>
</gene>
<dbReference type="AlphaFoldDB" id="A0A0C9V3G6"/>
<accession>A0A0C9V3G6</accession>
<feature type="transmembrane region" description="Helical" evidence="1">
    <location>
        <begin position="185"/>
        <end position="207"/>
    </location>
</feature>
<dbReference type="InterPro" id="IPR045339">
    <property type="entry name" value="DUF6534"/>
</dbReference>
<feature type="transmembrane region" description="Helical" evidence="1">
    <location>
        <begin position="161"/>
        <end position="179"/>
    </location>
</feature>
<protein>
    <recommendedName>
        <fullName evidence="2">DUF6534 domain-containing protein</fullName>
    </recommendedName>
</protein>
<feature type="transmembrane region" description="Helical" evidence="1">
    <location>
        <begin position="51"/>
        <end position="76"/>
    </location>
</feature>
<name>A0A0C9V3G6_SPHS4</name>
<keyword evidence="1" id="KW-0812">Transmembrane</keyword>
<feature type="domain" description="DUF6534" evidence="2">
    <location>
        <begin position="100"/>
        <end position="180"/>
    </location>
</feature>
<dbReference type="EMBL" id="KN837233">
    <property type="protein sequence ID" value="KIJ31996.1"/>
    <property type="molecule type" value="Genomic_DNA"/>
</dbReference>
<feature type="transmembrane region" description="Helical" evidence="1">
    <location>
        <begin position="96"/>
        <end position="115"/>
    </location>
</feature>
<organism evidence="3 4">
    <name type="scientific">Sphaerobolus stellatus (strain SS14)</name>
    <dbReference type="NCBI Taxonomy" id="990650"/>
    <lineage>
        <taxon>Eukaryota</taxon>
        <taxon>Fungi</taxon>
        <taxon>Dikarya</taxon>
        <taxon>Basidiomycota</taxon>
        <taxon>Agaricomycotina</taxon>
        <taxon>Agaricomycetes</taxon>
        <taxon>Phallomycetidae</taxon>
        <taxon>Geastrales</taxon>
        <taxon>Sphaerobolaceae</taxon>
        <taxon>Sphaerobolus</taxon>
    </lineage>
</organism>
<proteinExistence type="predicted"/>
<keyword evidence="1" id="KW-0472">Membrane</keyword>
<evidence type="ECO:0000313" key="4">
    <source>
        <dbReference type="Proteomes" id="UP000054279"/>
    </source>
</evidence>
<reference evidence="3 4" key="1">
    <citation type="submission" date="2014-06" db="EMBL/GenBank/DDBJ databases">
        <title>Evolutionary Origins and Diversification of the Mycorrhizal Mutualists.</title>
        <authorList>
            <consortium name="DOE Joint Genome Institute"/>
            <consortium name="Mycorrhizal Genomics Consortium"/>
            <person name="Kohler A."/>
            <person name="Kuo A."/>
            <person name="Nagy L.G."/>
            <person name="Floudas D."/>
            <person name="Copeland A."/>
            <person name="Barry K.W."/>
            <person name="Cichocki N."/>
            <person name="Veneault-Fourrey C."/>
            <person name="LaButti K."/>
            <person name="Lindquist E.A."/>
            <person name="Lipzen A."/>
            <person name="Lundell T."/>
            <person name="Morin E."/>
            <person name="Murat C."/>
            <person name="Riley R."/>
            <person name="Ohm R."/>
            <person name="Sun H."/>
            <person name="Tunlid A."/>
            <person name="Henrissat B."/>
            <person name="Grigoriev I.V."/>
            <person name="Hibbett D.S."/>
            <person name="Martin F."/>
        </authorList>
    </citation>
    <scope>NUCLEOTIDE SEQUENCE [LARGE SCALE GENOMIC DNA]</scope>
    <source>
        <strain evidence="3 4">SS14</strain>
    </source>
</reference>
<evidence type="ECO:0000313" key="3">
    <source>
        <dbReference type="EMBL" id="KIJ31996.1"/>
    </source>
</evidence>
<keyword evidence="4" id="KW-1185">Reference proteome</keyword>
<evidence type="ECO:0000259" key="2">
    <source>
        <dbReference type="Pfam" id="PF20152"/>
    </source>
</evidence>
<dbReference type="Pfam" id="PF20152">
    <property type="entry name" value="DUF6534"/>
    <property type="match status" value="1"/>
</dbReference>
<dbReference type="OrthoDB" id="3206554at2759"/>
<feature type="transmembrane region" description="Helical" evidence="1">
    <location>
        <begin position="12"/>
        <end position="39"/>
    </location>
</feature>